<evidence type="ECO:0008006" key="3">
    <source>
        <dbReference type="Google" id="ProtNLM"/>
    </source>
</evidence>
<dbReference type="SUPFAM" id="SSF48452">
    <property type="entry name" value="TPR-like"/>
    <property type="match status" value="1"/>
</dbReference>
<reference evidence="1 2" key="1">
    <citation type="submission" date="2017-06" db="EMBL/GenBank/DDBJ databases">
        <title>Comparative genomic analysis of Ambrosia Fusariam Clade fungi.</title>
        <authorList>
            <person name="Stajich J.E."/>
            <person name="Carrillo J."/>
            <person name="Kijimoto T."/>
            <person name="Eskalen A."/>
            <person name="O'Donnell K."/>
            <person name="Kasson M."/>
        </authorList>
    </citation>
    <scope>NUCLEOTIDE SEQUENCE [LARGE SCALE GENOMIC DNA]</scope>
    <source>
        <strain evidence="1 2">NRRL62606</strain>
    </source>
</reference>
<gene>
    <name evidence="1" type="ORF">CEP51_007058</name>
</gene>
<comment type="caution">
    <text evidence="1">The sequence shown here is derived from an EMBL/GenBank/DDBJ whole genome shotgun (WGS) entry which is preliminary data.</text>
</comment>
<protein>
    <recommendedName>
        <fullName evidence="3">MalT-like TPR region domain-containing protein</fullName>
    </recommendedName>
</protein>
<accession>A0A428RQP1</accession>
<proteinExistence type="predicted"/>
<dbReference type="Gene3D" id="1.25.40.10">
    <property type="entry name" value="Tetratricopeptide repeat domain"/>
    <property type="match status" value="1"/>
</dbReference>
<dbReference type="InterPro" id="IPR011990">
    <property type="entry name" value="TPR-like_helical_dom_sf"/>
</dbReference>
<dbReference type="EMBL" id="NKCL01000163">
    <property type="protein sequence ID" value="RSL79799.1"/>
    <property type="molecule type" value="Genomic_DNA"/>
</dbReference>
<dbReference type="AlphaFoldDB" id="A0A428RQP1"/>
<keyword evidence="2" id="KW-1185">Reference proteome</keyword>
<sequence>MDNFMRLPSKRTRVLFLSCSPSAEWKTSVEASARILDHYSVPYRSGYLRLDIDTPPKDVDEPEEDTLSQLRTLMESRPRLKTGKLMRKRSSRAFLIVDENAASMVKKIISRPKSRLRADTIGLVFLSRATKSSEKVESKRKPQQKFDRFDSFSCTQDAALQATTWILGLDQHATSTECDIESFISSLIEPIQAAIRQLTDAATSQSHVQPMTPARRNPHMETKLYSEYRNEQRRRDEVPAESSSKQNLGFQDLRNLKDDLLEADHCSKGLSDLLAPDREKRGRVNMFKYRWTEILTSLSKSRVIMLQGDYIGALQVLQPALRDAILKIGETDVLTLEATLLNCHLQILTGQVRLGRQSCERCADVILETLGPEHNLALEAEYLLIAAAQAEGLLTLALDDSKDLCGRAESRIDLGPKHPSTLKYRSQLGDLHLQHGNYLDAESILTSVWTDSEGVWSPVHPSRLRIQSQLALARYHLGKLEMADADICTALRGQLQTYLRMEAGDLWKTGDCVGEFLEKRRFLQDVRELMRTARKV</sequence>
<evidence type="ECO:0000313" key="2">
    <source>
        <dbReference type="Proteomes" id="UP000287972"/>
    </source>
</evidence>
<organism evidence="1 2">
    <name type="scientific">Fusarium floridanum</name>
    <dbReference type="NCBI Taxonomy" id="1325733"/>
    <lineage>
        <taxon>Eukaryota</taxon>
        <taxon>Fungi</taxon>
        <taxon>Dikarya</taxon>
        <taxon>Ascomycota</taxon>
        <taxon>Pezizomycotina</taxon>
        <taxon>Sordariomycetes</taxon>
        <taxon>Hypocreomycetidae</taxon>
        <taxon>Hypocreales</taxon>
        <taxon>Nectriaceae</taxon>
        <taxon>Fusarium</taxon>
        <taxon>Fusarium solani species complex</taxon>
    </lineage>
</organism>
<dbReference type="Proteomes" id="UP000287972">
    <property type="component" value="Unassembled WGS sequence"/>
</dbReference>
<evidence type="ECO:0000313" key="1">
    <source>
        <dbReference type="EMBL" id="RSL79799.1"/>
    </source>
</evidence>
<name>A0A428RQP1_9HYPO</name>